<dbReference type="Pfam" id="PF11804">
    <property type="entry name" value="DUF3325"/>
    <property type="match status" value="1"/>
</dbReference>
<comment type="caution">
    <text evidence="2">The sequence shown here is derived from an EMBL/GenBank/DDBJ whole genome shotgun (WGS) entry which is preliminary data.</text>
</comment>
<evidence type="ECO:0000313" key="2">
    <source>
        <dbReference type="EMBL" id="MDQ0444066.1"/>
    </source>
</evidence>
<feature type="transmembrane region" description="Helical" evidence="1">
    <location>
        <begin position="47"/>
        <end position="65"/>
    </location>
</feature>
<organism evidence="2 3">
    <name type="scientific">Methylobacterium persicinum</name>
    <dbReference type="NCBI Taxonomy" id="374426"/>
    <lineage>
        <taxon>Bacteria</taxon>
        <taxon>Pseudomonadati</taxon>
        <taxon>Pseudomonadota</taxon>
        <taxon>Alphaproteobacteria</taxon>
        <taxon>Hyphomicrobiales</taxon>
        <taxon>Methylobacteriaceae</taxon>
        <taxon>Methylobacterium</taxon>
    </lineage>
</organism>
<reference evidence="2 3" key="1">
    <citation type="submission" date="2023-07" db="EMBL/GenBank/DDBJ databases">
        <title>Genomic Encyclopedia of Type Strains, Phase IV (KMG-IV): sequencing the most valuable type-strain genomes for metagenomic binning, comparative biology and taxonomic classification.</title>
        <authorList>
            <person name="Goeker M."/>
        </authorList>
    </citation>
    <scope>NUCLEOTIDE SEQUENCE [LARGE SCALE GENOMIC DNA]</scope>
    <source>
        <strain evidence="2 3">DSM 19562</strain>
    </source>
</reference>
<dbReference type="Proteomes" id="UP001236369">
    <property type="component" value="Unassembled WGS sequence"/>
</dbReference>
<keyword evidence="1" id="KW-0812">Transmembrane</keyword>
<gene>
    <name evidence="2" type="ORF">QO016_003574</name>
</gene>
<keyword evidence="3" id="KW-1185">Reference proteome</keyword>
<evidence type="ECO:0008006" key="4">
    <source>
        <dbReference type="Google" id="ProtNLM"/>
    </source>
</evidence>
<feature type="transmembrane region" description="Helical" evidence="1">
    <location>
        <begin position="72"/>
        <end position="90"/>
    </location>
</feature>
<evidence type="ECO:0000256" key="1">
    <source>
        <dbReference type="SAM" id="Phobius"/>
    </source>
</evidence>
<evidence type="ECO:0000313" key="3">
    <source>
        <dbReference type="Proteomes" id="UP001236369"/>
    </source>
</evidence>
<feature type="transmembrane region" description="Helical" evidence="1">
    <location>
        <begin position="96"/>
        <end position="114"/>
    </location>
</feature>
<accession>A0ABU0HP36</accession>
<dbReference type="RefSeq" id="WP_238249228.1">
    <property type="nucleotide sequence ID" value="NZ_BPQX01000028.1"/>
</dbReference>
<name>A0ABU0HP36_9HYPH</name>
<proteinExistence type="predicted"/>
<keyword evidence="1" id="KW-1133">Transmembrane helix</keyword>
<keyword evidence="1" id="KW-0472">Membrane</keyword>
<sequence>MSLAGLGVCLALAFAGLAALALSLDRHHRAALRGPLPRGRARPLRIAGWAGLALSFAAAVASAGWNFGPVQATGAVTAAALAVSACLTYRPGWLRPAALAALPLAAALLPFALAA</sequence>
<dbReference type="EMBL" id="JAUSVV010000009">
    <property type="protein sequence ID" value="MDQ0444066.1"/>
    <property type="molecule type" value="Genomic_DNA"/>
</dbReference>
<dbReference type="InterPro" id="IPR021762">
    <property type="entry name" value="DUF3325"/>
</dbReference>
<protein>
    <recommendedName>
        <fullName evidence="4">DUF3325 domain-containing protein</fullName>
    </recommendedName>
</protein>